<organism evidence="1 2">
    <name type="scientific">Acetobacter pasteurianus NBRC 3188</name>
    <dbReference type="NCBI Taxonomy" id="1226663"/>
    <lineage>
        <taxon>Bacteria</taxon>
        <taxon>Pseudomonadati</taxon>
        <taxon>Pseudomonadota</taxon>
        <taxon>Alphaproteobacteria</taxon>
        <taxon>Acetobacterales</taxon>
        <taxon>Acetobacteraceae</taxon>
        <taxon>Acetobacter</taxon>
    </lineage>
</organism>
<sequence>MTTSFTSATKIYSIQRGMRQLVTTGTDFSLDQAILGETEFDFQRANT</sequence>
<evidence type="ECO:0000313" key="1">
    <source>
        <dbReference type="EMBL" id="GCD51395.1"/>
    </source>
</evidence>
<gene>
    <name evidence="1" type="ORF">NBRC3188_0092</name>
</gene>
<dbReference type="EMBL" id="BDES01000002">
    <property type="protein sequence ID" value="GCD51395.1"/>
    <property type="molecule type" value="Genomic_DNA"/>
</dbReference>
<dbReference type="RefSeq" id="WP_214609635.1">
    <property type="nucleotide sequence ID" value="NZ_BDES01000002.1"/>
</dbReference>
<protein>
    <submittedName>
        <fullName evidence="1">Uncharacterized protein</fullName>
    </submittedName>
</protein>
<evidence type="ECO:0000313" key="2">
    <source>
        <dbReference type="Proteomes" id="UP000287300"/>
    </source>
</evidence>
<accession>A0A401WPZ4</accession>
<dbReference type="Proteomes" id="UP000287300">
    <property type="component" value="Unassembled WGS sequence"/>
</dbReference>
<dbReference type="AlphaFoldDB" id="A0A401WPZ4"/>
<reference evidence="1 2" key="1">
    <citation type="submission" date="2016-06" db="EMBL/GenBank/DDBJ databases">
        <title>Acetobacter pasteurianus NBRC 3188 whole genome sequencing project.</title>
        <authorList>
            <person name="Matsutani M."/>
            <person name="Shiwa Y."/>
            <person name="Okamoto-Kainuma A."/>
            <person name="Ishikawa M."/>
            <person name="Koizumi Y."/>
            <person name="Yoshikawa H."/>
            <person name="Yakushi T."/>
            <person name="Matsushita K."/>
        </authorList>
    </citation>
    <scope>NUCLEOTIDE SEQUENCE [LARGE SCALE GENOMIC DNA]</scope>
    <source>
        <strain evidence="1 2">NBRC 3188</strain>
    </source>
</reference>
<comment type="caution">
    <text evidence="1">The sequence shown here is derived from an EMBL/GenBank/DDBJ whole genome shotgun (WGS) entry which is preliminary data.</text>
</comment>
<name>A0A401WPZ4_ACEPA</name>
<proteinExistence type="predicted"/>